<keyword evidence="2" id="KW-1185">Reference proteome</keyword>
<protein>
    <submittedName>
        <fullName evidence="1">Uncharacterized protein</fullName>
    </submittedName>
</protein>
<dbReference type="OrthoDB" id="4103055at2"/>
<dbReference type="InterPro" id="IPR036396">
    <property type="entry name" value="Cyt_P450_sf"/>
</dbReference>
<accession>A0A5P2BKE4</accession>
<dbReference type="GO" id="GO:0004497">
    <property type="term" value="F:monooxygenase activity"/>
    <property type="evidence" value="ECO:0007669"/>
    <property type="project" value="InterPro"/>
</dbReference>
<proteinExistence type="predicted"/>
<gene>
    <name evidence="1" type="ORF">DEJ47_35115</name>
</gene>
<dbReference type="GO" id="GO:0016705">
    <property type="term" value="F:oxidoreductase activity, acting on paired donors, with incorporation or reduction of molecular oxygen"/>
    <property type="evidence" value="ECO:0007669"/>
    <property type="project" value="InterPro"/>
</dbReference>
<dbReference type="RefSeq" id="WP_150175147.1">
    <property type="nucleotide sequence ID" value="NZ_CP029193.1"/>
</dbReference>
<sequence length="488" mass="51385">MNASDTTTASRRPPKAWPLESALISAALAAQRVSWIDAPARALGLGPFTRQRLTRQVLAQLRRTAGGRPTRLRTAFGTFLMPLDADDARSLIDRAEEVGARGTVTALTAEGRRLRVTPHAALPVSLAAVRTEVREAVAGEAAEIHAARHADGSVARDDWCACTARLARRIVLGDAAADDSLISAILEAVAQAEDGTEYAARASALRRRLDVYVHAVHPGGLTGAVRDDGADEATGESRDAVVEHVLETLTRALADTVPQALALMTVRPLMPGTDRAERAVGEALRRYPPLAAGLHEVRAPFSWHGMTVDAGTEILCATAWLRDLDEAQRHGSHDPSTSLCAAPGPCAAAELAVLTAAELVRALTRHAEPVALAPRLTPGALPADLPAASLRLALADDADAAADLAARPVVDGCATPTAGQSPAHYAAVTEAGACSLEEHARKLTECARQSGWNHDAFGEQCRMTLLAHAERCTRAAADARRAAEWLAS</sequence>
<reference evidence="1 2" key="1">
    <citation type="submission" date="2018-05" db="EMBL/GenBank/DDBJ databases">
        <title>Streptomyces venezuelae.</title>
        <authorList>
            <person name="Kim W."/>
            <person name="Lee N."/>
            <person name="Cho B.-K."/>
        </authorList>
    </citation>
    <scope>NUCLEOTIDE SEQUENCE [LARGE SCALE GENOMIC DNA]</scope>
    <source>
        <strain evidence="1 2">ATCC 14583</strain>
    </source>
</reference>
<dbReference type="SUPFAM" id="SSF48264">
    <property type="entry name" value="Cytochrome P450"/>
    <property type="match status" value="1"/>
</dbReference>
<dbReference type="AlphaFoldDB" id="A0A5P2BKE4"/>
<name>A0A5P2BKE4_STRVZ</name>
<dbReference type="Proteomes" id="UP000323046">
    <property type="component" value="Chromosome"/>
</dbReference>
<organism evidence="1 2">
    <name type="scientific">Streptomyces venezuelae</name>
    <dbReference type="NCBI Taxonomy" id="54571"/>
    <lineage>
        <taxon>Bacteria</taxon>
        <taxon>Bacillati</taxon>
        <taxon>Actinomycetota</taxon>
        <taxon>Actinomycetes</taxon>
        <taxon>Kitasatosporales</taxon>
        <taxon>Streptomycetaceae</taxon>
        <taxon>Streptomyces</taxon>
    </lineage>
</organism>
<dbReference type="EMBL" id="CP029193">
    <property type="protein sequence ID" value="QES30955.1"/>
    <property type="molecule type" value="Genomic_DNA"/>
</dbReference>
<dbReference type="GO" id="GO:0005506">
    <property type="term" value="F:iron ion binding"/>
    <property type="evidence" value="ECO:0007669"/>
    <property type="project" value="InterPro"/>
</dbReference>
<evidence type="ECO:0000313" key="1">
    <source>
        <dbReference type="EMBL" id="QES30955.1"/>
    </source>
</evidence>
<evidence type="ECO:0000313" key="2">
    <source>
        <dbReference type="Proteomes" id="UP000323046"/>
    </source>
</evidence>
<dbReference type="GO" id="GO:0020037">
    <property type="term" value="F:heme binding"/>
    <property type="evidence" value="ECO:0007669"/>
    <property type="project" value="InterPro"/>
</dbReference>